<feature type="chain" id="PRO_5013347134" evidence="1">
    <location>
        <begin position="23"/>
        <end position="87"/>
    </location>
</feature>
<organism evidence="2">
    <name type="scientific">uncultured delta proteobacterium</name>
    <dbReference type="NCBI Taxonomy" id="34034"/>
    <lineage>
        <taxon>Bacteria</taxon>
        <taxon>Deltaproteobacteria</taxon>
        <taxon>environmental samples</taxon>
    </lineage>
</organism>
<gene>
    <name evidence="2" type="ORF">KL86DPRO_20483</name>
</gene>
<evidence type="ECO:0000256" key="1">
    <source>
        <dbReference type="SAM" id="SignalP"/>
    </source>
</evidence>
<dbReference type="EMBL" id="FLUQ01000002">
    <property type="protein sequence ID" value="SBW05413.1"/>
    <property type="molecule type" value="Genomic_DNA"/>
</dbReference>
<keyword evidence="1" id="KW-0732">Signal</keyword>
<reference evidence="2" key="1">
    <citation type="submission" date="2016-04" db="EMBL/GenBank/DDBJ databases">
        <authorList>
            <person name="Evans L.H."/>
            <person name="Alamgir A."/>
            <person name="Owens N."/>
            <person name="Weber N.D."/>
            <person name="Virtaneva K."/>
            <person name="Barbian K."/>
            <person name="Babar A."/>
            <person name="Rosenke K."/>
        </authorList>
    </citation>
    <scope>NUCLEOTIDE SEQUENCE</scope>
    <source>
        <strain evidence="2">86</strain>
    </source>
</reference>
<dbReference type="PROSITE" id="PS51257">
    <property type="entry name" value="PROKAR_LIPOPROTEIN"/>
    <property type="match status" value="1"/>
</dbReference>
<feature type="signal peptide" evidence="1">
    <location>
        <begin position="1"/>
        <end position="22"/>
    </location>
</feature>
<evidence type="ECO:0000313" key="2">
    <source>
        <dbReference type="EMBL" id="SBW05413.1"/>
    </source>
</evidence>
<dbReference type="AlphaFoldDB" id="A0A212K173"/>
<sequence length="87" mass="9585">MFKKVLAFTVLLSLGAASHAGAACSTEEATAKAQAFQQAIMEVVQKDQKKYQDVMAAMQNDLPKLQQANNLDAICTFYDDWTAKLKK</sequence>
<protein>
    <submittedName>
        <fullName evidence="2">Uncharacterized protein</fullName>
    </submittedName>
</protein>
<proteinExistence type="predicted"/>
<name>A0A212K173_9DELT</name>
<accession>A0A212K173</accession>